<dbReference type="Pfam" id="PF01777">
    <property type="entry name" value="Ribosomal_L27e"/>
    <property type="match status" value="1"/>
</dbReference>
<dbReference type="SUPFAM" id="SSF50104">
    <property type="entry name" value="Translation proteins SH3-like domain"/>
    <property type="match status" value="1"/>
</dbReference>
<dbReference type="EnsemblPlants" id="Solyc04g057860.2.1">
    <property type="protein sequence ID" value="Solyc04g057860.2.1"/>
    <property type="gene ID" value="Solyc04g057860.2"/>
</dbReference>
<dbReference type="InterPro" id="IPR001141">
    <property type="entry name" value="Ribosomal_eL27"/>
</dbReference>
<dbReference type="CDD" id="cd06090">
    <property type="entry name" value="KOW_RPL27"/>
    <property type="match status" value="1"/>
</dbReference>
<dbReference type="GO" id="GO:0006412">
    <property type="term" value="P:translation"/>
    <property type="evidence" value="ECO:0007669"/>
    <property type="project" value="InterPro"/>
</dbReference>
<dbReference type="STRING" id="4081.A0A3Q7G2V9"/>
<protein>
    <recommendedName>
        <fullName evidence="7">60S ribosomal protein L27</fullName>
    </recommendedName>
</protein>
<dbReference type="PaxDb" id="4081-Solyc04g057860.1.1"/>
<organism evidence="5">
    <name type="scientific">Solanum lycopersicum</name>
    <name type="common">Tomato</name>
    <name type="synonym">Lycopersicon esculentum</name>
    <dbReference type="NCBI Taxonomy" id="4081"/>
    <lineage>
        <taxon>Eukaryota</taxon>
        <taxon>Viridiplantae</taxon>
        <taxon>Streptophyta</taxon>
        <taxon>Embryophyta</taxon>
        <taxon>Tracheophyta</taxon>
        <taxon>Spermatophyta</taxon>
        <taxon>Magnoliopsida</taxon>
        <taxon>eudicotyledons</taxon>
        <taxon>Gunneridae</taxon>
        <taxon>Pentapetalae</taxon>
        <taxon>asterids</taxon>
        <taxon>lamiids</taxon>
        <taxon>Solanales</taxon>
        <taxon>Solanaceae</taxon>
        <taxon>Solanoideae</taxon>
        <taxon>Solaneae</taxon>
        <taxon>Solanum</taxon>
        <taxon>Solanum subgen. Lycopersicon</taxon>
    </lineage>
</organism>
<dbReference type="AlphaFoldDB" id="A0A3Q7G2V9"/>
<keyword evidence="3" id="KW-0687">Ribonucleoprotein</keyword>
<dbReference type="InParanoid" id="A0A3Q7G2V9"/>
<sequence length="159" mass="18286">MFSLILYRMLPAERDSDRDGESAARMVKFLKPNKAVIIPQRKYATCKAVTVRASDEEKRDRPNDHCLVVGLSKYREKVIHSNATKKQAKKSCMKAFIKLVHYKHIMLTCYTLDVDLKDVFNADDTEALDKKVTGAKEAKARLEERLKTGKNRWVKANEL</sequence>
<dbReference type="PANTHER" id="PTHR10497">
    <property type="entry name" value="60S RIBOSOMAL PROTEIN L27"/>
    <property type="match status" value="1"/>
</dbReference>
<evidence type="ECO:0000256" key="3">
    <source>
        <dbReference type="ARBA" id="ARBA00023274"/>
    </source>
</evidence>
<evidence type="ECO:0008006" key="7">
    <source>
        <dbReference type="Google" id="ProtNLM"/>
    </source>
</evidence>
<keyword evidence="2" id="KW-0689">Ribosomal protein</keyword>
<dbReference type="Gene3D" id="2.30.30.770">
    <property type="match status" value="1"/>
</dbReference>
<comment type="similarity">
    <text evidence="1">Belongs to the eukaryotic ribosomal protein eL27 family.</text>
</comment>
<evidence type="ECO:0000313" key="5">
    <source>
        <dbReference type="EnsemblPlants" id="Solyc04g057860.2.1"/>
    </source>
</evidence>
<reference evidence="5" key="1">
    <citation type="journal article" date="2012" name="Nature">
        <title>The tomato genome sequence provides insights into fleshy fruit evolution.</title>
        <authorList>
            <consortium name="Tomato Genome Consortium"/>
        </authorList>
    </citation>
    <scope>NUCLEOTIDE SEQUENCE [LARGE SCALE GENOMIC DNA]</scope>
    <source>
        <strain evidence="5">cv. Heinz 1706</strain>
    </source>
</reference>
<dbReference type="InterPro" id="IPR008991">
    <property type="entry name" value="Translation_prot_SH3-like_sf"/>
</dbReference>
<dbReference type="InterPro" id="IPR038655">
    <property type="entry name" value="Ribosomal_eL27_sf"/>
</dbReference>
<evidence type="ECO:0000256" key="1">
    <source>
        <dbReference type="ARBA" id="ARBA00009124"/>
    </source>
</evidence>
<evidence type="ECO:0000256" key="4">
    <source>
        <dbReference type="SAM" id="Coils"/>
    </source>
</evidence>
<dbReference type="Gramene" id="Solyc04g057860.2.1">
    <property type="protein sequence ID" value="Solyc04g057860.2.1"/>
    <property type="gene ID" value="Solyc04g057860.2"/>
</dbReference>
<evidence type="ECO:0000256" key="2">
    <source>
        <dbReference type="ARBA" id="ARBA00022980"/>
    </source>
</evidence>
<proteinExistence type="inferred from homology"/>
<dbReference type="Proteomes" id="UP000004994">
    <property type="component" value="Chromosome 4"/>
</dbReference>
<evidence type="ECO:0000313" key="6">
    <source>
        <dbReference type="Proteomes" id="UP000004994"/>
    </source>
</evidence>
<dbReference type="InterPro" id="IPR041991">
    <property type="entry name" value="Ribosomal_eL27_KOW"/>
</dbReference>
<keyword evidence="4" id="KW-0175">Coiled coil</keyword>
<dbReference type="GO" id="GO:0003735">
    <property type="term" value="F:structural constituent of ribosome"/>
    <property type="evidence" value="ECO:0000318"/>
    <property type="project" value="GO_Central"/>
</dbReference>
<reference evidence="5" key="2">
    <citation type="submission" date="2019-01" db="UniProtKB">
        <authorList>
            <consortium name="EnsemblPlants"/>
        </authorList>
    </citation>
    <scope>IDENTIFICATION</scope>
    <source>
        <strain evidence="5">cv. Heinz 1706</strain>
    </source>
</reference>
<accession>A0A3Q7G2V9</accession>
<feature type="coiled-coil region" evidence="4">
    <location>
        <begin position="125"/>
        <end position="152"/>
    </location>
</feature>
<dbReference type="GO" id="GO:0022625">
    <property type="term" value="C:cytosolic large ribosomal subunit"/>
    <property type="evidence" value="ECO:0000318"/>
    <property type="project" value="GO_Central"/>
</dbReference>
<keyword evidence="6" id="KW-1185">Reference proteome</keyword>
<name>A0A3Q7G2V9_SOLLC</name>